<accession>A0A545AI16</accession>
<dbReference type="Proteomes" id="UP000317982">
    <property type="component" value="Unassembled WGS sequence"/>
</dbReference>
<name>A0A545AI16_9ACTN</name>
<sequence length="169" mass="17348">MARAWAVGGAAAFLALLLYESALAWVTTNGPDVLPALFLLLSYVVIGAATGHAAVSLTGRAQRAWPAVLVVAVTAAALIGWGHDATLLHPALPAIPAALGGGVCTAVGGWLGLVLPNDYLSAAPRSVLAQLTTVELRPRRKKHAEQASTKKRKPPTTGPVDGPEILEIG</sequence>
<dbReference type="InParanoid" id="A0A545AI16"/>
<evidence type="ECO:0000313" key="3">
    <source>
        <dbReference type="EMBL" id="TQS40959.1"/>
    </source>
</evidence>
<feature type="transmembrane region" description="Helical" evidence="2">
    <location>
        <begin position="34"/>
        <end position="57"/>
    </location>
</feature>
<dbReference type="OrthoDB" id="5191778at2"/>
<dbReference type="EMBL" id="VIRS01000031">
    <property type="protein sequence ID" value="TQS40959.1"/>
    <property type="molecule type" value="Genomic_DNA"/>
</dbReference>
<comment type="caution">
    <text evidence="3">The sequence shown here is derived from an EMBL/GenBank/DDBJ whole genome shotgun (WGS) entry which is preliminary data.</text>
</comment>
<feature type="region of interest" description="Disordered" evidence="1">
    <location>
        <begin position="138"/>
        <end position="169"/>
    </location>
</feature>
<reference evidence="3 4" key="1">
    <citation type="submission" date="2019-07" db="EMBL/GenBank/DDBJ databases">
        <title>Cryptosporangium phraense sp. nov., isolated from plant litter.</title>
        <authorList>
            <person name="Suriyachadkun C."/>
        </authorList>
    </citation>
    <scope>NUCLEOTIDE SEQUENCE [LARGE SCALE GENOMIC DNA]</scope>
    <source>
        <strain evidence="3 4">A-T 5661</strain>
    </source>
</reference>
<keyword evidence="2" id="KW-0472">Membrane</keyword>
<dbReference type="RefSeq" id="WP_142708564.1">
    <property type="nucleotide sequence ID" value="NZ_VIRS01000031.1"/>
</dbReference>
<keyword evidence="2" id="KW-1133">Transmembrane helix</keyword>
<protein>
    <submittedName>
        <fullName evidence="3">Uncharacterized protein</fullName>
    </submittedName>
</protein>
<feature type="compositionally biased region" description="Basic residues" evidence="1">
    <location>
        <begin position="138"/>
        <end position="154"/>
    </location>
</feature>
<gene>
    <name evidence="3" type="ORF">FL583_31750</name>
</gene>
<keyword evidence="2" id="KW-0812">Transmembrane</keyword>
<dbReference type="AlphaFoldDB" id="A0A545AI16"/>
<evidence type="ECO:0000256" key="1">
    <source>
        <dbReference type="SAM" id="MobiDB-lite"/>
    </source>
</evidence>
<keyword evidence="4" id="KW-1185">Reference proteome</keyword>
<feature type="transmembrane region" description="Helical" evidence="2">
    <location>
        <begin position="64"/>
        <end position="82"/>
    </location>
</feature>
<evidence type="ECO:0000313" key="4">
    <source>
        <dbReference type="Proteomes" id="UP000317982"/>
    </source>
</evidence>
<organism evidence="3 4">
    <name type="scientific">Cryptosporangium phraense</name>
    <dbReference type="NCBI Taxonomy" id="2593070"/>
    <lineage>
        <taxon>Bacteria</taxon>
        <taxon>Bacillati</taxon>
        <taxon>Actinomycetota</taxon>
        <taxon>Actinomycetes</taxon>
        <taxon>Cryptosporangiales</taxon>
        <taxon>Cryptosporangiaceae</taxon>
        <taxon>Cryptosporangium</taxon>
    </lineage>
</organism>
<proteinExistence type="predicted"/>
<evidence type="ECO:0000256" key="2">
    <source>
        <dbReference type="SAM" id="Phobius"/>
    </source>
</evidence>
<feature type="transmembrane region" description="Helical" evidence="2">
    <location>
        <begin position="94"/>
        <end position="115"/>
    </location>
</feature>